<feature type="compositionally biased region" description="Basic and acidic residues" evidence="1">
    <location>
        <begin position="74"/>
        <end position="89"/>
    </location>
</feature>
<sequence length="102" mass="10600">MLVDLGVVPVGEITAALVVPAQNPSPPPGRGEEFGKASPIALVVIILLALATVLLIRSMSKRIRKLPASFGSERAGRRTSAEEPVRDETGGDAESGDDPGRT</sequence>
<dbReference type="Proteomes" id="UP000321328">
    <property type="component" value="Unassembled WGS sequence"/>
</dbReference>
<dbReference type="RefSeq" id="WP_211223846.1">
    <property type="nucleotide sequence ID" value="NZ_AUII01000003.1"/>
</dbReference>
<keyword evidence="4" id="KW-1185">Reference proteome</keyword>
<evidence type="ECO:0000313" key="4">
    <source>
        <dbReference type="Proteomes" id="UP000321328"/>
    </source>
</evidence>
<keyword evidence="2" id="KW-0472">Membrane</keyword>
<dbReference type="EMBL" id="BJVI01000040">
    <property type="protein sequence ID" value="GEL19551.1"/>
    <property type="molecule type" value="Genomic_DNA"/>
</dbReference>
<feature type="transmembrane region" description="Helical" evidence="2">
    <location>
        <begin position="37"/>
        <end position="56"/>
    </location>
</feature>
<name>A0A511D436_9PSEU</name>
<accession>A0A511D436</accession>
<gene>
    <name evidence="3" type="ORF">PA7_33880</name>
</gene>
<organism evidence="3 4">
    <name type="scientific">Pseudonocardia asaccharolytica DSM 44247 = NBRC 16224</name>
    <dbReference type="NCBI Taxonomy" id="1123024"/>
    <lineage>
        <taxon>Bacteria</taxon>
        <taxon>Bacillati</taxon>
        <taxon>Actinomycetota</taxon>
        <taxon>Actinomycetes</taxon>
        <taxon>Pseudonocardiales</taxon>
        <taxon>Pseudonocardiaceae</taxon>
        <taxon>Pseudonocardia</taxon>
    </lineage>
</organism>
<feature type="compositionally biased region" description="Acidic residues" evidence="1">
    <location>
        <begin position="90"/>
        <end position="102"/>
    </location>
</feature>
<dbReference type="STRING" id="1123024.GCA_000423625_00836"/>
<comment type="caution">
    <text evidence="3">The sequence shown here is derived from an EMBL/GenBank/DDBJ whole genome shotgun (WGS) entry which is preliminary data.</text>
</comment>
<proteinExistence type="predicted"/>
<keyword evidence="2" id="KW-1133">Transmembrane helix</keyword>
<dbReference type="AlphaFoldDB" id="A0A511D436"/>
<protein>
    <submittedName>
        <fullName evidence="3">Uncharacterized protein</fullName>
    </submittedName>
</protein>
<reference evidence="3 4" key="1">
    <citation type="submission" date="2019-07" db="EMBL/GenBank/DDBJ databases">
        <title>Whole genome shotgun sequence of Pseudonocardia asaccharolytica NBRC 16224.</title>
        <authorList>
            <person name="Hosoyama A."/>
            <person name="Uohara A."/>
            <person name="Ohji S."/>
            <person name="Ichikawa N."/>
        </authorList>
    </citation>
    <scope>NUCLEOTIDE SEQUENCE [LARGE SCALE GENOMIC DNA]</scope>
    <source>
        <strain evidence="3 4">NBRC 16224</strain>
    </source>
</reference>
<feature type="region of interest" description="Disordered" evidence="1">
    <location>
        <begin position="67"/>
        <end position="102"/>
    </location>
</feature>
<keyword evidence="2" id="KW-0812">Transmembrane</keyword>
<evidence type="ECO:0000256" key="1">
    <source>
        <dbReference type="SAM" id="MobiDB-lite"/>
    </source>
</evidence>
<evidence type="ECO:0000313" key="3">
    <source>
        <dbReference type="EMBL" id="GEL19551.1"/>
    </source>
</evidence>
<evidence type="ECO:0000256" key="2">
    <source>
        <dbReference type="SAM" id="Phobius"/>
    </source>
</evidence>